<name>A0A161K9M6_9EURY</name>
<evidence type="ECO:0000313" key="5">
    <source>
        <dbReference type="Proteomes" id="UP000250189"/>
    </source>
</evidence>
<dbReference type="KEGG" id="tch:CHITON_1789"/>
<gene>
    <name evidence="2" type="ORF">A3L04_04785</name>
    <name evidence="3" type="ORF">CHITON_1789</name>
</gene>
<reference evidence="3" key="1">
    <citation type="submission" date="2016-01" db="EMBL/GenBank/DDBJ databases">
        <authorList>
            <person name="McClelland M."/>
            <person name="Jain A."/>
            <person name="Saraogi P."/>
            <person name="Mendelson R."/>
            <person name="Westerman R."/>
            <person name="SanMiguel P."/>
            <person name="Csonka L."/>
        </authorList>
    </citation>
    <scope>NUCLEOTIDE SEQUENCE</scope>
    <source>
        <strain evidence="3">1</strain>
    </source>
</reference>
<evidence type="ECO:0000256" key="1">
    <source>
        <dbReference type="SAM" id="Phobius"/>
    </source>
</evidence>
<organism evidence="3 4">
    <name type="scientific">Thermococcus chitonophagus</name>
    <dbReference type="NCBI Taxonomy" id="54262"/>
    <lineage>
        <taxon>Archaea</taxon>
        <taxon>Methanobacteriati</taxon>
        <taxon>Methanobacteriota</taxon>
        <taxon>Thermococci</taxon>
        <taxon>Thermococcales</taxon>
        <taxon>Thermococcaceae</taxon>
        <taxon>Thermococcus</taxon>
    </lineage>
</organism>
<accession>A0A161K9M6</accession>
<feature type="transmembrane region" description="Helical" evidence="1">
    <location>
        <begin position="12"/>
        <end position="34"/>
    </location>
</feature>
<keyword evidence="1" id="KW-0472">Membrane</keyword>
<evidence type="ECO:0000313" key="2">
    <source>
        <dbReference type="EMBL" id="ASJ16437.1"/>
    </source>
</evidence>
<reference evidence="4" key="2">
    <citation type="submission" date="2016-01" db="EMBL/GenBank/DDBJ databases">
        <authorList>
            <person name="Vorgias C.E."/>
        </authorList>
    </citation>
    <scope>NUCLEOTIDE SEQUENCE [LARGE SCALE GENOMIC DNA]</scope>
</reference>
<evidence type="ECO:0000313" key="4">
    <source>
        <dbReference type="Proteomes" id="UP000093069"/>
    </source>
</evidence>
<dbReference type="STRING" id="54262.CHITON_1789"/>
<dbReference type="Proteomes" id="UP000250189">
    <property type="component" value="Chromosome"/>
</dbReference>
<keyword evidence="5" id="KW-1185">Reference proteome</keyword>
<proteinExistence type="predicted"/>
<keyword evidence="1" id="KW-0812">Transmembrane</keyword>
<dbReference type="Proteomes" id="UP000093069">
    <property type="component" value="Chromosome I"/>
</dbReference>
<feature type="transmembrane region" description="Helical" evidence="1">
    <location>
        <begin position="46"/>
        <end position="67"/>
    </location>
</feature>
<dbReference type="EMBL" id="CP015193">
    <property type="protein sequence ID" value="ASJ16437.1"/>
    <property type="molecule type" value="Genomic_DNA"/>
</dbReference>
<evidence type="ECO:0000313" key="3">
    <source>
        <dbReference type="EMBL" id="CUX78568.1"/>
    </source>
</evidence>
<dbReference type="EMBL" id="LN999010">
    <property type="protein sequence ID" value="CUX78568.1"/>
    <property type="molecule type" value="Genomic_DNA"/>
</dbReference>
<reference evidence="2 5" key="3">
    <citation type="submission" date="2016-04" db="EMBL/GenBank/DDBJ databases">
        <title>Complete genome sequence of Thermococcus chitonophagus type strain GC74.</title>
        <authorList>
            <person name="Oger P.M."/>
        </authorList>
    </citation>
    <scope>NUCLEOTIDE SEQUENCE [LARGE SCALE GENOMIC DNA]</scope>
    <source>
        <strain evidence="2 5">GC74</strain>
    </source>
</reference>
<dbReference type="AlphaFoldDB" id="A0A161K9M6"/>
<protein>
    <submittedName>
        <fullName evidence="3">Uncharacterized protein</fullName>
    </submittedName>
</protein>
<keyword evidence="1" id="KW-1133">Transmembrane helix</keyword>
<sequence length="206" mass="24419">MYYEHAPALGSYLILYFFYLIPLPVTIILILLSRRVYIQKRQWMKVVKPLVAWSILWMFISSIAQFYLTHQYLYLYSLTATGTCFTSSCLKESMARDELYKFNITGMEEYGMPNFGIMRAYRVTDSRLVMGIHPHIERVNAVIIARSMFPLPVVEIWDYKVDPRDPHRIIGLERFYIVYPSNPGEVLTEHFDFKFEMFSWGKRYSG</sequence>